<evidence type="ECO:0000313" key="2">
    <source>
        <dbReference type="EMBL" id="EQD55282.1"/>
    </source>
</evidence>
<accession>T1ADT4</accession>
<dbReference type="AlphaFoldDB" id="T1ADT4"/>
<protein>
    <submittedName>
        <fullName evidence="2">Uncharacterized protein</fullName>
    </submittedName>
</protein>
<feature type="transmembrane region" description="Helical" evidence="1">
    <location>
        <begin position="63"/>
        <end position="82"/>
    </location>
</feature>
<keyword evidence="1" id="KW-1133">Transmembrane helix</keyword>
<sequence length="95" mass="10796">LRPDADVRFGVCMTEKPNKYWFPAKRYGWGWGVPRTWQGWVVLAVYGVVLVAAVHFLPPAHHALTFAAVIVVATLVLSLVCLRKGEPPRWRWGKQ</sequence>
<gene>
    <name evidence="2" type="ORF">B2A_05809</name>
</gene>
<feature type="transmembrane region" description="Helical" evidence="1">
    <location>
        <begin position="39"/>
        <end position="57"/>
    </location>
</feature>
<keyword evidence="1" id="KW-0812">Transmembrane</keyword>
<keyword evidence="1" id="KW-0472">Membrane</keyword>
<evidence type="ECO:0000256" key="1">
    <source>
        <dbReference type="SAM" id="Phobius"/>
    </source>
</evidence>
<name>T1ADT4_9ZZZZ</name>
<dbReference type="EMBL" id="AUZZ01004051">
    <property type="protein sequence ID" value="EQD55282.1"/>
    <property type="molecule type" value="Genomic_DNA"/>
</dbReference>
<reference evidence="2" key="1">
    <citation type="submission" date="2013-08" db="EMBL/GenBank/DDBJ databases">
        <authorList>
            <person name="Mendez C."/>
            <person name="Richter M."/>
            <person name="Ferrer M."/>
            <person name="Sanchez J."/>
        </authorList>
    </citation>
    <scope>NUCLEOTIDE SEQUENCE</scope>
</reference>
<reference evidence="2" key="2">
    <citation type="journal article" date="2014" name="ISME J.">
        <title>Microbial stratification in low pH oxic and suboxic macroscopic growths along an acid mine drainage.</title>
        <authorList>
            <person name="Mendez-Garcia C."/>
            <person name="Mesa V."/>
            <person name="Sprenger R.R."/>
            <person name="Richter M."/>
            <person name="Diez M.S."/>
            <person name="Solano J."/>
            <person name="Bargiela R."/>
            <person name="Golyshina O.V."/>
            <person name="Manteca A."/>
            <person name="Ramos J.L."/>
            <person name="Gallego J.R."/>
            <person name="Llorente I."/>
            <person name="Martins Dos Santos V.A."/>
            <person name="Jensen O.N."/>
            <person name="Pelaez A.I."/>
            <person name="Sanchez J."/>
            <person name="Ferrer M."/>
        </authorList>
    </citation>
    <scope>NUCLEOTIDE SEQUENCE</scope>
</reference>
<organism evidence="2">
    <name type="scientific">mine drainage metagenome</name>
    <dbReference type="NCBI Taxonomy" id="410659"/>
    <lineage>
        <taxon>unclassified sequences</taxon>
        <taxon>metagenomes</taxon>
        <taxon>ecological metagenomes</taxon>
    </lineage>
</organism>
<proteinExistence type="predicted"/>
<comment type="caution">
    <text evidence="2">The sequence shown here is derived from an EMBL/GenBank/DDBJ whole genome shotgun (WGS) entry which is preliminary data.</text>
</comment>
<feature type="non-terminal residue" evidence="2">
    <location>
        <position position="1"/>
    </location>
</feature>